<evidence type="ECO:0000313" key="1">
    <source>
        <dbReference type="EMBL" id="EHR61524.1"/>
    </source>
</evidence>
<sequence>MTAGEQTNTVMAATAQGARSTLSMADLQSWLSAPRLNTYLAACNQDRDLALELYCWNSQLAAAALVDTCHLEVALRNAYDRELSKRFPNWSVDPDSDLFRRTQGHGRAVTKQVELNKGSVAALTAAKRGLGATPNHGKVLAATTFGFWVKLTDRDRTATFWTPMLRRAFHGTPTRGEVHERVARINKFRNRLAHNEPVFSTTSGLHDRLRDIEELFDWVAPSAAAHVRATSTVPSLIAQCPVSGLL</sequence>
<keyword evidence="2" id="KW-1185">Reference proteome</keyword>
<evidence type="ECO:0000313" key="2">
    <source>
        <dbReference type="Proteomes" id="UP000002791"/>
    </source>
</evidence>
<name>H5XFW8_9PSEU</name>
<reference evidence="1 2" key="1">
    <citation type="submission" date="2011-11" db="EMBL/GenBank/DDBJ databases">
        <title>The Noncontiguous Finished sequence of Saccharomonospora cyanea NA-134.</title>
        <authorList>
            <consortium name="US DOE Joint Genome Institute"/>
            <person name="Lucas S."/>
            <person name="Han J."/>
            <person name="Lapidus A."/>
            <person name="Cheng J.-F."/>
            <person name="Goodwin L."/>
            <person name="Pitluck S."/>
            <person name="Peters L."/>
            <person name="Ovchinnikova G."/>
            <person name="Lu M."/>
            <person name="Detter J.C."/>
            <person name="Han C."/>
            <person name="Tapia R."/>
            <person name="Land M."/>
            <person name="Hauser L."/>
            <person name="Kyrpides N."/>
            <person name="Ivanova N."/>
            <person name="Pagani I."/>
            <person name="Brambilla E.-M."/>
            <person name="Klenk H.-P."/>
            <person name="Woyke T."/>
        </authorList>
    </citation>
    <scope>NUCLEOTIDE SEQUENCE [LARGE SCALE GENOMIC DNA]</scope>
    <source>
        <strain evidence="1 2">NA-134</strain>
    </source>
</reference>
<dbReference type="Proteomes" id="UP000002791">
    <property type="component" value="Chromosome"/>
</dbReference>
<gene>
    <name evidence="1" type="ORF">SaccyDRAFT_2672</name>
</gene>
<dbReference type="EMBL" id="CM001440">
    <property type="protein sequence ID" value="EHR61524.1"/>
    <property type="molecule type" value="Genomic_DNA"/>
</dbReference>
<dbReference type="HOGENOM" id="CLU_067089_1_0_11"/>
<dbReference type="eggNOG" id="COG3631">
    <property type="taxonomic scope" value="Bacteria"/>
</dbReference>
<dbReference type="AlphaFoldDB" id="H5XFW8"/>
<dbReference type="OrthoDB" id="3418622at2"/>
<accession>H5XFW8</accession>
<dbReference type="RefSeq" id="WP_005438202.1">
    <property type="nucleotide sequence ID" value="NZ_CM001440.1"/>
</dbReference>
<dbReference type="STRING" id="882082.SaccyDRAFT_2672"/>
<protein>
    <submittedName>
        <fullName evidence="1">Abi-like protein</fullName>
    </submittedName>
</protein>
<proteinExistence type="predicted"/>
<organism evidence="1 2">
    <name type="scientific">Saccharomonospora cyanea NA-134</name>
    <dbReference type="NCBI Taxonomy" id="882082"/>
    <lineage>
        <taxon>Bacteria</taxon>
        <taxon>Bacillati</taxon>
        <taxon>Actinomycetota</taxon>
        <taxon>Actinomycetes</taxon>
        <taxon>Pseudonocardiales</taxon>
        <taxon>Pseudonocardiaceae</taxon>
        <taxon>Saccharomonospora</taxon>
    </lineage>
</organism>